<evidence type="ECO:0000313" key="3">
    <source>
        <dbReference type="Proteomes" id="UP000064967"/>
    </source>
</evidence>
<protein>
    <recommendedName>
        <fullName evidence="4">SGNH hydrolase-type esterase domain-containing protein</fullName>
    </recommendedName>
</protein>
<dbReference type="InterPro" id="IPR036514">
    <property type="entry name" value="SGNH_hydro_sf"/>
</dbReference>
<proteinExistence type="predicted"/>
<evidence type="ECO:0008006" key="4">
    <source>
        <dbReference type="Google" id="ProtNLM"/>
    </source>
</evidence>
<dbReference type="EMBL" id="CP012333">
    <property type="protein sequence ID" value="AKV01816.1"/>
    <property type="molecule type" value="Genomic_DNA"/>
</dbReference>
<dbReference type="KEGG" id="llu:AKJ09_08479"/>
<dbReference type="InterPro" id="IPR007407">
    <property type="entry name" value="DUF459"/>
</dbReference>
<dbReference type="PROSITE" id="PS51257">
    <property type="entry name" value="PROKAR_LIPOPROTEIN"/>
    <property type="match status" value="1"/>
</dbReference>
<dbReference type="OrthoDB" id="1067216at2"/>
<dbReference type="AlphaFoldDB" id="A0A0K1Q7M2"/>
<evidence type="ECO:0000313" key="2">
    <source>
        <dbReference type="EMBL" id="AKV01816.1"/>
    </source>
</evidence>
<dbReference type="GO" id="GO:0016788">
    <property type="term" value="F:hydrolase activity, acting on ester bonds"/>
    <property type="evidence" value="ECO:0007669"/>
    <property type="project" value="UniProtKB-ARBA"/>
</dbReference>
<dbReference type="Gene3D" id="3.40.50.1110">
    <property type="entry name" value="SGNH hydrolase"/>
    <property type="match status" value="1"/>
</dbReference>
<gene>
    <name evidence="2" type="ORF">AKJ09_08479</name>
</gene>
<dbReference type="RefSeq" id="WP_146652842.1">
    <property type="nucleotide sequence ID" value="NZ_CP012333.1"/>
</dbReference>
<evidence type="ECO:0000256" key="1">
    <source>
        <dbReference type="SAM" id="SignalP"/>
    </source>
</evidence>
<reference evidence="2 3" key="1">
    <citation type="submission" date="2015-08" db="EMBL/GenBank/DDBJ databases">
        <authorList>
            <person name="Babu N.S."/>
            <person name="Beckwith C.J."/>
            <person name="Beseler K.G."/>
            <person name="Brison A."/>
            <person name="Carone J.V."/>
            <person name="Caskin T.P."/>
            <person name="Diamond M."/>
            <person name="Durham M.E."/>
            <person name="Foxe J.M."/>
            <person name="Go M."/>
            <person name="Henderson B.A."/>
            <person name="Jones I.B."/>
            <person name="McGettigan J.A."/>
            <person name="Micheletti S.J."/>
            <person name="Nasrallah M.E."/>
            <person name="Ortiz D."/>
            <person name="Piller C.R."/>
            <person name="Privatt S.R."/>
            <person name="Schneider S.L."/>
            <person name="Sharp S."/>
            <person name="Smith T.C."/>
            <person name="Stanton J.D."/>
            <person name="Ullery H.E."/>
            <person name="Wilson R.J."/>
            <person name="Serrano M.G."/>
            <person name="Buck G."/>
            <person name="Lee V."/>
            <person name="Wang Y."/>
            <person name="Carvalho R."/>
            <person name="Voegtly L."/>
            <person name="Shi R."/>
            <person name="Duckworth R."/>
            <person name="Johnson A."/>
            <person name="Loviza R."/>
            <person name="Walstead R."/>
            <person name="Shah Z."/>
            <person name="Kiflezghi M."/>
            <person name="Wade K."/>
            <person name="Ball S.L."/>
            <person name="Bradley K.W."/>
            <person name="Asai D.J."/>
            <person name="Bowman C.A."/>
            <person name="Russell D.A."/>
            <person name="Pope W.H."/>
            <person name="Jacobs-Sera D."/>
            <person name="Hendrix R.W."/>
            <person name="Hatfull G.F."/>
        </authorList>
    </citation>
    <scope>NUCLEOTIDE SEQUENCE [LARGE SCALE GENOMIC DNA]</scope>
    <source>
        <strain evidence="2 3">DSM 27648</strain>
    </source>
</reference>
<feature type="signal peptide" evidence="1">
    <location>
        <begin position="1"/>
        <end position="18"/>
    </location>
</feature>
<dbReference type="Pfam" id="PF04311">
    <property type="entry name" value="DUF459"/>
    <property type="match status" value="1"/>
</dbReference>
<sequence length="251" mass="26717">MYRAFVASAVSLAILALAGCSRGAPGGAQGEPPAPVAKEDTRPMLNVAVVEVKDASAPPVATTEPPPPAPPSLAGKTILHVGDSMVGGLGGLTKALEERFEKEGAKLVRDYKVSESIVTFDKSKKLSGLLKKHNPDIVIITLGANDSLVPFPKVMAPNVESIVKRLEGRECYWIGPPMWKPDTGIVSVIRDHASPCAFYDSSPLKLQRGDDGIHPTNQGGADWADEFWKFFRKSETERVAASEPAGPLTGH</sequence>
<dbReference type="SUPFAM" id="SSF52266">
    <property type="entry name" value="SGNH hydrolase"/>
    <property type="match status" value="1"/>
</dbReference>
<feature type="chain" id="PRO_5005466935" description="SGNH hydrolase-type esterase domain-containing protein" evidence="1">
    <location>
        <begin position="19"/>
        <end position="251"/>
    </location>
</feature>
<keyword evidence="1" id="KW-0732">Signal</keyword>
<accession>A0A0K1Q7M2</accession>
<dbReference type="Proteomes" id="UP000064967">
    <property type="component" value="Chromosome"/>
</dbReference>
<keyword evidence="3" id="KW-1185">Reference proteome</keyword>
<organism evidence="2 3">
    <name type="scientific">Labilithrix luteola</name>
    <dbReference type="NCBI Taxonomy" id="1391654"/>
    <lineage>
        <taxon>Bacteria</taxon>
        <taxon>Pseudomonadati</taxon>
        <taxon>Myxococcota</taxon>
        <taxon>Polyangia</taxon>
        <taxon>Polyangiales</taxon>
        <taxon>Labilitrichaceae</taxon>
        <taxon>Labilithrix</taxon>
    </lineage>
</organism>
<name>A0A0K1Q7M2_9BACT</name>